<keyword evidence="4 8" id="KW-0503">Monooxygenase</keyword>
<name>S5TG48_9CORY</name>
<evidence type="ECO:0000313" key="8">
    <source>
        <dbReference type="EMBL" id="AGS33648.1"/>
    </source>
</evidence>
<dbReference type="EMBL" id="CP003924">
    <property type="protein sequence ID" value="AGS33648.1"/>
    <property type="molecule type" value="Genomic_DNA"/>
</dbReference>
<dbReference type="AlphaFoldDB" id="S5TG48"/>
<dbReference type="InterPro" id="IPR051260">
    <property type="entry name" value="Diverse_substr_monoxygenases"/>
</dbReference>
<keyword evidence="2 6" id="KW-0288">FMN</keyword>
<keyword evidence="9" id="KW-1185">Reference proteome</keyword>
<feature type="binding site" evidence="6">
    <location>
        <position position="149"/>
    </location>
    <ligand>
        <name>FMN</name>
        <dbReference type="ChEBI" id="CHEBI:58210"/>
    </ligand>
</feature>
<comment type="similarity">
    <text evidence="5">Belongs to the NtaA/SnaA/DszA monooxygenase family.</text>
</comment>
<keyword evidence="3" id="KW-0560">Oxidoreductase</keyword>
<gene>
    <name evidence="8" type="ORF">B841_00825</name>
</gene>
<feature type="binding site" evidence="6">
    <location>
        <position position="96"/>
    </location>
    <ligand>
        <name>FMN</name>
        <dbReference type="ChEBI" id="CHEBI:58210"/>
    </ligand>
</feature>
<evidence type="ECO:0000313" key="9">
    <source>
        <dbReference type="Proteomes" id="UP000015388"/>
    </source>
</evidence>
<dbReference type="OrthoDB" id="4437611at2"/>
<proteinExistence type="inferred from homology"/>
<feature type="binding site" evidence="6">
    <location>
        <position position="58"/>
    </location>
    <ligand>
        <name>FMN</name>
        <dbReference type="ChEBI" id="CHEBI:58210"/>
    </ligand>
</feature>
<evidence type="ECO:0000256" key="1">
    <source>
        <dbReference type="ARBA" id="ARBA00022630"/>
    </source>
</evidence>
<dbReference type="RefSeq" id="WP_020933583.1">
    <property type="nucleotide sequence ID" value="NC_021915.1"/>
</dbReference>
<dbReference type="PANTHER" id="PTHR30011:SF16">
    <property type="entry name" value="C2H2 FINGER DOMAIN TRANSCRIPTION FACTOR (EUROFUNG)-RELATED"/>
    <property type="match status" value="1"/>
</dbReference>
<dbReference type="eggNOG" id="COG2141">
    <property type="taxonomic scope" value="Bacteria"/>
</dbReference>
<dbReference type="InterPro" id="IPR036661">
    <property type="entry name" value="Luciferase-like_sf"/>
</dbReference>
<dbReference type="PATRIC" id="fig|1224163.3.peg.164"/>
<dbReference type="GO" id="GO:0004497">
    <property type="term" value="F:monooxygenase activity"/>
    <property type="evidence" value="ECO:0007669"/>
    <property type="project" value="UniProtKB-KW"/>
</dbReference>
<dbReference type="Gene3D" id="3.20.20.30">
    <property type="entry name" value="Luciferase-like domain"/>
    <property type="match status" value="1"/>
</dbReference>
<dbReference type="KEGG" id="cmd:B841_00825"/>
<keyword evidence="1 6" id="KW-0285">Flavoprotein</keyword>
<dbReference type="PANTHER" id="PTHR30011">
    <property type="entry name" value="ALKANESULFONATE MONOOXYGENASE-RELATED"/>
    <property type="match status" value="1"/>
</dbReference>
<feature type="domain" description="Luciferase-like" evidence="7">
    <location>
        <begin position="32"/>
        <end position="383"/>
    </location>
</feature>
<evidence type="ECO:0000256" key="2">
    <source>
        <dbReference type="ARBA" id="ARBA00022643"/>
    </source>
</evidence>
<dbReference type="GO" id="GO:0016705">
    <property type="term" value="F:oxidoreductase activity, acting on paired donors, with incorporation or reduction of molecular oxygen"/>
    <property type="evidence" value="ECO:0007669"/>
    <property type="project" value="InterPro"/>
</dbReference>
<evidence type="ECO:0000256" key="5">
    <source>
        <dbReference type="ARBA" id="ARBA00033748"/>
    </source>
</evidence>
<dbReference type="Proteomes" id="UP000015388">
    <property type="component" value="Chromosome"/>
</dbReference>
<dbReference type="Pfam" id="PF00296">
    <property type="entry name" value="Bac_luciferase"/>
    <property type="match status" value="1"/>
</dbReference>
<accession>S5TG48</accession>
<dbReference type="HOGENOM" id="CLU_022256_1_2_11"/>
<evidence type="ECO:0000259" key="7">
    <source>
        <dbReference type="Pfam" id="PF00296"/>
    </source>
</evidence>
<evidence type="ECO:0000256" key="4">
    <source>
        <dbReference type="ARBA" id="ARBA00023033"/>
    </source>
</evidence>
<protein>
    <submittedName>
        <fullName evidence="8">FMN-dependent oxidoreductase, nitrilotriacetate monooxygenase family protein</fullName>
    </submittedName>
</protein>
<dbReference type="SUPFAM" id="SSF51679">
    <property type="entry name" value="Bacterial luciferase-like"/>
    <property type="match status" value="1"/>
</dbReference>
<dbReference type="PIRSF" id="PIRSF000337">
    <property type="entry name" value="NTA_MOA"/>
    <property type="match status" value="1"/>
</dbReference>
<dbReference type="STRING" id="1224163.B841_00825"/>
<evidence type="ECO:0000256" key="6">
    <source>
        <dbReference type="PIRSR" id="PIRSR000337-1"/>
    </source>
</evidence>
<dbReference type="NCBIfam" id="TIGR03860">
    <property type="entry name" value="FMN_nitrolo"/>
    <property type="match status" value="1"/>
</dbReference>
<dbReference type="InterPro" id="IPR011251">
    <property type="entry name" value="Luciferase-like_dom"/>
</dbReference>
<dbReference type="InterPro" id="IPR016215">
    <property type="entry name" value="NTA_MOA"/>
</dbReference>
<sequence length="440" mass="48205">MSQKTMLLSATLSNGYGVQGQAWRAPENHRSNFTDIDAQVKLAQAAERGKFAFLFAPDFPGAGEELASQAPVSTLDPIVTLSVLAHQTTRVGFIATGSTTFNEAYNLARQFKALDVLSRGRVGWNAVTTSAPNAVANYGERVRPREQRYERAHEMIQIVQALWGSWGEDAWVHDVETGQFLDMDQIQPINLGGKHVASRGPLAIPPSEQGQPVIASAGGGEYGLGLAGRYASVAVGSSTYDFDVTRREREMYRSAVRQAGREADELKYFTGFMPVMGATVEEAIGKRMQMDEHLAPQRVPVLGLMLGLSLDASQADEPLSAAQLERARANPNDPRSARALEIARQGWTPREILAHGVIDYAPSPVGPPEAIADYLQEAFEAGIADGFWLQQATYAVADEFVDEVVPILQRRGLYHRDYRGATLREHLGVPRQYGQDPRLN</sequence>
<evidence type="ECO:0000256" key="3">
    <source>
        <dbReference type="ARBA" id="ARBA00023002"/>
    </source>
</evidence>
<reference evidence="8 9" key="1">
    <citation type="submission" date="2012-11" db="EMBL/GenBank/DDBJ databases">
        <title>The complete genome sequence of Corynebacterium maris Coryn-1 (=DSM 45190).</title>
        <authorList>
            <person name="Schaffert L."/>
            <person name="Albersmeier A."/>
            <person name="Kalinowski J."/>
            <person name="Ruckert C."/>
        </authorList>
    </citation>
    <scope>NUCLEOTIDE SEQUENCE [LARGE SCALE GENOMIC DNA]</scope>
    <source>
        <strain evidence="9">Coryn-1</strain>
    </source>
</reference>
<organism evidence="8 9">
    <name type="scientific">Corynebacterium maris DSM 45190</name>
    <dbReference type="NCBI Taxonomy" id="1224163"/>
    <lineage>
        <taxon>Bacteria</taxon>
        <taxon>Bacillati</taxon>
        <taxon>Actinomycetota</taxon>
        <taxon>Actinomycetes</taxon>
        <taxon>Mycobacteriales</taxon>
        <taxon>Corynebacteriaceae</taxon>
        <taxon>Corynebacterium</taxon>
    </lineage>
</organism>